<organism evidence="4 6">
    <name type="scientific">Linum tenue</name>
    <dbReference type="NCBI Taxonomy" id="586396"/>
    <lineage>
        <taxon>Eukaryota</taxon>
        <taxon>Viridiplantae</taxon>
        <taxon>Streptophyta</taxon>
        <taxon>Embryophyta</taxon>
        <taxon>Tracheophyta</taxon>
        <taxon>Spermatophyta</taxon>
        <taxon>Magnoliopsida</taxon>
        <taxon>eudicotyledons</taxon>
        <taxon>Gunneridae</taxon>
        <taxon>Pentapetalae</taxon>
        <taxon>rosids</taxon>
        <taxon>fabids</taxon>
        <taxon>Malpighiales</taxon>
        <taxon>Linaceae</taxon>
        <taxon>Linum</taxon>
    </lineage>
</organism>
<dbReference type="AlphaFoldDB" id="A0AAV0IUR8"/>
<evidence type="ECO:0000256" key="1">
    <source>
        <dbReference type="PROSITE-ProRule" id="PRU00325"/>
    </source>
</evidence>
<feature type="region of interest" description="Disordered" evidence="2">
    <location>
        <begin position="606"/>
        <end position="638"/>
    </location>
</feature>
<dbReference type="InterPro" id="IPR018289">
    <property type="entry name" value="MULE_transposase_dom"/>
</dbReference>
<dbReference type="EMBL" id="CAMGYJ010000004">
    <property type="protein sequence ID" value="CAI0401355.1"/>
    <property type="molecule type" value="Genomic_DNA"/>
</dbReference>
<evidence type="ECO:0000259" key="3">
    <source>
        <dbReference type="PROSITE" id="PS50966"/>
    </source>
</evidence>
<keyword evidence="1" id="KW-0863">Zinc-finger</keyword>
<sequence length="652" mass="74831">ELRGGCNGAYIRLRWFKEFKCYKIYRWYNVHNHDMIPESLRHYVRSSRRMAPVYKMLAEVNDAAGIGVTSSYNAISRAGGGRKFVGFTKNDLKNHLRTVRTSSMEYGDATALLEYFRRQAQLDPGFFHEVEVDVEENIASIFWADGKMRMDYHYFGDSISFDTTYRTNKEYRPLALFVGFNNHHQLTVFAAALLYDETTATFEWLFDQFLKCMGGVRPLSMFTDQAAAIAAGIRSVFPDCFHGLCTWHIAQNAVVNLGSLCDSDFLRELSYLMYNADDEDDFEYNWKKMIEKCFPGKGPLGHSWLQGIYKVRTKWSSAWVNCHFGAGMKSTQLSECCNSNIRHYLQSEFSVSRFFVHFERMLDNKRDAEEQEEYYALSRLADSRFSTSPIVKQVANVYTPKIFKFFLDQYKESLAYNIFSNTEIEPEGHVGLFDVFILEDDLTRLDSRVLKVDFENGEIKCSCRKWESSGMICKHQIKGYDMLWSTTCNLKFQHIPSSLILKRWTRAAKTGGNFSFEVPSTDSPSKYRSRLFNLSAVSASMISRVALDDDLYKSAMAFMTDLIKKCEALSITEPAGTSTSSNGDICFCYLGIDDVPVQKVKGFKPKKDSFKPSKRPIPAAEAARAVSKKKRKTSRLEEENLKAVEESLRLKL</sequence>
<evidence type="ECO:0000313" key="5">
    <source>
        <dbReference type="EMBL" id="CAI0408652.1"/>
    </source>
</evidence>
<dbReference type="Proteomes" id="UP001154282">
    <property type="component" value="Unassembled WGS sequence"/>
</dbReference>
<keyword evidence="6" id="KW-1185">Reference proteome</keyword>
<proteinExistence type="predicted"/>
<evidence type="ECO:0000256" key="2">
    <source>
        <dbReference type="SAM" id="MobiDB-lite"/>
    </source>
</evidence>
<gene>
    <name evidence="4" type="ORF">LITE_LOCUS11159</name>
    <name evidence="5" type="ORF">LITE_LOCUS14049</name>
</gene>
<dbReference type="Pfam" id="PF10551">
    <property type="entry name" value="MULE"/>
    <property type="match status" value="1"/>
</dbReference>
<feature type="non-terminal residue" evidence="4">
    <location>
        <position position="1"/>
    </location>
</feature>
<dbReference type="EMBL" id="CAMGYJ010000005">
    <property type="protein sequence ID" value="CAI0408652.1"/>
    <property type="molecule type" value="Genomic_DNA"/>
</dbReference>
<dbReference type="Pfam" id="PF04434">
    <property type="entry name" value="SWIM"/>
    <property type="match status" value="1"/>
</dbReference>
<dbReference type="InterPro" id="IPR007527">
    <property type="entry name" value="Znf_SWIM"/>
</dbReference>
<protein>
    <recommendedName>
        <fullName evidence="3">SWIM-type domain-containing protein</fullName>
    </recommendedName>
</protein>
<keyword evidence="1" id="KW-0862">Zinc</keyword>
<dbReference type="GO" id="GO:0008270">
    <property type="term" value="F:zinc ion binding"/>
    <property type="evidence" value="ECO:0007669"/>
    <property type="project" value="UniProtKB-KW"/>
</dbReference>
<accession>A0AAV0IUR8</accession>
<reference evidence="4" key="1">
    <citation type="submission" date="2022-08" db="EMBL/GenBank/DDBJ databases">
        <authorList>
            <person name="Gutierrez-Valencia J."/>
        </authorList>
    </citation>
    <scope>NUCLEOTIDE SEQUENCE</scope>
</reference>
<dbReference type="PROSITE" id="PS50966">
    <property type="entry name" value="ZF_SWIM"/>
    <property type="match status" value="1"/>
</dbReference>
<keyword evidence="1" id="KW-0479">Metal-binding</keyword>
<feature type="domain" description="SWIM-type" evidence="3">
    <location>
        <begin position="450"/>
        <end position="484"/>
    </location>
</feature>
<evidence type="ECO:0000313" key="4">
    <source>
        <dbReference type="EMBL" id="CAI0401355.1"/>
    </source>
</evidence>
<name>A0AAV0IUR8_9ROSI</name>
<evidence type="ECO:0000313" key="6">
    <source>
        <dbReference type="Proteomes" id="UP001154282"/>
    </source>
</evidence>
<comment type="caution">
    <text evidence="4">The sequence shown here is derived from an EMBL/GenBank/DDBJ whole genome shotgun (WGS) entry which is preliminary data.</text>
</comment>
<dbReference type="PANTHER" id="PTHR47718:SF2">
    <property type="entry name" value="PROTEIN FAR1-RELATED SEQUENCE 5-LIKE"/>
    <property type="match status" value="1"/>
</dbReference>
<dbReference type="PANTHER" id="PTHR47718">
    <property type="entry name" value="OS01G0519700 PROTEIN"/>
    <property type="match status" value="1"/>
</dbReference>